<proteinExistence type="predicted"/>
<protein>
    <submittedName>
        <fullName evidence="1">Uncharacterized protein</fullName>
    </submittedName>
</protein>
<accession>A0ABP5PA12</accession>
<dbReference type="EMBL" id="BAAAQX010000006">
    <property type="protein sequence ID" value="GAA2207440.1"/>
    <property type="molecule type" value="Genomic_DNA"/>
</dbReference>
<dbReference type="Proteomes" id="UP001499843">
    <property type="component" value="Unassembled WGS sequence"/>
</dbReference>
<evidence type="ECO:0000313" key="2">
    <source>
        <dbReference type="Proteomes" id="UP001499843"/>
    </source>
</evidence>
<reference evidence="2" key="1">
    <citation type="journal article" date="2019" name="Int. J. Syst. Evol. Microbiol.">
        <title>The Global Catalogue of Microorganisms (GCM) 10K type strain sequencing project: providing services to taxonomists for standard genome sequencing and annotation.</title>
        <authorList>
            <consortium name="The Broad Institute Genomics Platform"/>
            <consortium name="The Broad Institute Genome Sequencing Center for Infectious Disease"/>
            <person name="Wu L."/>
            <person name="Ma J."/>
        </authorList>
    </citation>
    <scope>NUCLEOTIDE SEQUENCE [LARGE SCALE GENOMIC DNA]</scope>
    <source>
        <strain evidence="2">JCM 16114</strain>
    </source>
</reference>
<comment type="caution">
    <text evidence="1">The sequence shown here is derived from an EMBL/GenBank/DDBJ whole genome shotgun (WGS) entry which is preliminary data.</text>
</comment>
<organism evidence="1 2">
    <name type="scientific">Nonomuraea monospora</name>
    <dbReference type="NCBI Taxonomy" id="568818"/>
    <lineage>
        <taxon>Bacteria</taxon>
        <taxon>Bacillati</taxon>
        <taxon>Actinomycetota</taxon>
        <taxon>Actinomycetes</taxon>
        <taxon>Streptosporangiales</taxon>
        <taxon>Streptosporangiaceae</taxon>
        <taxon>Nonomuraea</taxon>
    </lineage>
</organism>
<gene>
    <name evidence="1" type="ORF">GCM10009850_028980</name>
</gene>
<name>A0ABP5PA12_9ACTN</name>
<evidence type="ECO:0000313" key="1">
    <source>
        <dbReference type="EMBL" id="GAA2207440.1"/>
    </source>
</evidence>
<keyword evidence="2" id="KW-1185">Reference proteome</keyword>
<sequence length="85" mass="9441">MPGGPVRHQGVPPLRAPALRDAVPFQDEVRHSAVGQMLAHRQAGLARADDEDFDFFTQNPQPPLRLESSPAGKTPVQQKLLRFYI</sequence>